<dbReference type="AlphaFoldDB" id="A0A9Q3CMB8"/>
<dbReference type="Proteomes" id="UP000765509">
    <property type="component" value="Unassembled WGS sequence"/>
</dbReference>
<protein>
    <recommendedName>
        <fullName evidence="1">Integrase zinc-binding domain-containing protein</fullName>
    </recommendedName>
</protein>
<evidence type="ECO:0000259" key="1">
    <source>
        <dbReference type="Pfam" id="PF17921"/>
    </source>
</evidence>
<dbReference type="InterPro" id="IPR050951">
    <property type="entry name" value="Retrovirus_Pol_polyprotein"/>
</dbReference>
<organism evidence="2 3">
    <name type="scientific">Austropuccinia psidii MF-1</name>
    <dbReference type="NCBI Taxonomy" id="1389203"/>
    <lineage>
        <taxon>Eukaryota</taxon>
        <taxon>Fungi</taxon>
        <taxon>Dikarya</taxon>
        <taxon>Basidiomycota</taxon>
        <taxon>Pucciniomycotina</taxon>
        <taxon>Pucciniomycetes</taxon>
        <taxon>Pucciniales</taxon>
        <taxon>Sphaerophragmiaceae</taxon>
        <taxon>Austropuccinia</taxon>
    </lineage>
</organism>
<dbReference type="Gene3D" id="3.30.420.10">
    <property type="entry name" value="Ribonuclease H-like superfamily/Ribonuclease H"/>
    <property type="match status" value="1"/>
</dbReference>
<dbReference type="PANTHER" id="PTHR37984:SF5">
    <property type="entry name" value="PROTEIN NYNRIN-LIKE"/>
    <property type="match status" value="1"/>
</dbReference>
<gene>
    <name evidence="2" type="ORF">O181_026439</name>
</gene>
<dbReference type="OrthoDB" id="3158924at2759"/>
<evidence type="ECO:0000313" key="2">
    <source>
        <dbReference type="EMBL" id="MBW0486724.1"/>
    </source>
</evidence>
<reference evidence="2" key="1">
    <citation type="submission" date="2021-03" db="EMBL/GenBank/DDBJ databases">
        <title>Draft genome sequence of rust myrtle Austropuccinia psidii MF-1, a brazilian biotype.</title>
        <authorList>
            <person name="Quecine M.C."/>
            <person name="Pachon D.M.R."/>
            <person name="Bonatelli M.L."/>
            <person name="Correr F.H."/>
            <person name="Franceschini L.M."/>
            <person name="Leite T.F."/>
            <person name="Margarido G.R.A."/>
            <person name="Almeida C.A."/>
            <person name="Ferrarezi J.A."/>
            <person name="Labate C.A."/>
        </authorList>
    </citation>
    <scope>NUCLEOTIDE SEQUENCE</scope>
    <source>
        <strain evidence="2">MF-1</strain>
    </source>
</reference>
<dbReference type="Gene3D" id="1.10.340.70">
    <property type="match status" value="1"/>
</dbReference>
<feature type="domain" description="Integrase zinc-binding" evidence="1">
    <location>
        <begin position="8"/>
        <end position="62"/>
    </location>
</feature>
<dbReference type="SUPFAM" id="SSF53098">
    <property type="entry name" value="Ribonuclease H-like"/>
    <property type="match status" value="1"/>
</dbReference>
<comment type="caution">
    <text evidence="2">The sequence shown here is derived from an EMBL/GenBank/DDBJ whole genome shotgun (WGS) entry which is preliminary data.</text>
</comment>
<dbReference type="InterPro" id="IPR036397">
    <property type="entry name" value="RNaseH_sf"/>
</dbReference>
<dbReference type="GO" id="GO:0003676">
    <property type="term" value="F:nucleic acid binding"/>
    <property type="evidence" value="ECO:0007669"/>
    <property type="project" value="InterPro"/>
</dbReference>
<keyword evidence="3" id="KW-1185">Reference proteome</keyword>
<dbReference type="EMBL" id="AVOT02008785">
    <property type="protein sequence ID" value="MBW0486724.1"/>
    <property type="molecule type" value="Genomic_DNA"/>
</dbReference>
<dbReference type="Pfam" id="PF17921">
    <property type="entry name" value="Integrase_H2C2"/>
    <property type="match status" value="1"/>
</dbReference>
<accession>A0A9Q3CMB8</accession>
<evidence type="ECO:0000313" key="3">
    <source>
        <dbReference type="Proteomes" id="UP000765509"/>
    </source>
</evidence>
<dbReference type="InterPro" id="IPR041588">
    <property type="entry name" value="Integrase_H2C2"/>
</dbReference>
<name>A0A9Q3CMB8_9BASI</name>
<sequence length="158" mass="18175">MTLCSRFLINTILHECHDSIYSGHISEDRTIEKVKNCAWLSSWRKETIQYFNTCDRLQKANSSTGKKFGLMIHIQNPKSPWEAVPMDWVTVLPPSGDKSYNSFLVIIERYNKAPIVLPIHKDETAMDLALLLLKRVISHTGLFKNSISDREPKLKFAL</sequence>
<proteinExistence type="predicted"/>
<dbReference type="PANTHER" id="PTHR37984">
    <property type="entry name" value="PROTEIN CBG26694"/>
    <property type="match status" value="1"/>
</dbReference>
<dbReference type="InterPro" id="IPR012337">
    <property type="entry name" value="RNaseH-like_sf"/>
</dbReference>